<evidence type="ECO:0000256" key="2">
    <source>
        <dbReference type="SAM" id="MobiDB-lite"/>
    </source>
</evidence>
<sequence>MHRIPINQRHVRSGWLWSAIGLAAIAGVAVWVTRPEPVHCDVPNAMAQSATPSNPLTANSIWPSTSPLPEPQPVVSGEARFYSFGPGVSCSYPDLPLDGFFVGMSTSEYGTADPCGAYLDVEGPQGSVRVQIVDRCPGCAPGQLDLSTAAFAEIADLSDGVAKVRYHVVRNPEPVAELTYEVKPDATAAWFAILFGGTGNPLREVAIRPATGGPWQPLTRGMDNYWSISRAGTGPFAARLTDIHGNQAEITGITVEPGVRPTGARLYSETPPVVAPEPTEPPIVSPTSLAAAPLPPSASNATPAGCKP</sequence>
<feature type="transmembrane region" description="Helical" evidence="3">
    <location>
        <begin position="12"/>
        <end position="32"/>
    </location>
</feature>
<dbReference type="Gene3D" id="2.60.40.760">
    <property type="entry name" value="Expansin, cellulose-binding-like domain"/>
    <property type="match status" value="1"/>
</dbReference>
<keyword evidence="3" id="KW-1133">Transmembrane helix</keyword>
<dbReference type="InterPro" id="IPR036749">
    <property type="entry name" value="Expansin_CBD_sf"/>
</dbReference>
<keyword evidence="3" id="KW-0472">Membrane</keyword>
<evidence type="ECO:0000256" key="3">
    <source>
        <dbReference type="SAM" id="Phobius"/>
    </source>
</evidence>
<dbReference type="PANTHER" id="PTHR31836:SF21">
    <property type="entry name" value="EXPANSIN-LIKE PROTEIN 7"/>
    <property type="match status" value="1"/>
</dbReference>
<dbReference type="eggNOG" id="COG4305">
    <property type="taxonomic scope" value="Bacteria"/>
</dbReference>
<dbReference type="InterPro" id="IPR036908">
    <property type="entry name" value="RlpA-like_sf"/>
</dbReference>
<dbReference type="HOGENOM" id="CLU_026963_1_0_11"/>
<feature type="compositionally biased region" description="Polar residues" evidence="2">
    <location>
        <begin position="50"/>
        <end position="65"/>
    </location>
</feature>
<feature type="compositionally biased region" description="Pro residues" evidence="2">
    <location>
        <begin position="273"/>
        <end position="284"/>
    </location>
</feature>
<dbReference type="STRING" id="1133849.O3I_017620"/>
<dbReference type="AlphaFoldDB" id="K0EX86"/>
<evidence type="ECO:0000313" key="5">
    <source>
        <dbReference type="EMBL" id="AFU01485.1"/>
    </source>
</evidence>
<dbReference type="Proteomes" id="UP000006304">
    <property type="component" value="Chromosome"/>
</dbReference>
<dbReference type="InterPro" id="IPR009009">
    <property type="entry name" value="RlpA-like_DPBB"/>
</dbReference>
<dbReference type="RefSeq" id="WP_014984340.1">
    <property type="nucleotide sequence ID" value="NC_018681.1"/>
</dbReference>
<dbReference type="InterPro" id="IPR049818">
    <property type="entry name" value="Expansin_EXLX1-like"/>
</dbReference>
<feature type="compositionally biased region" description="Low complexity" evidence="2">
    <location>
        <begin position="285"/>
        <end position="308"/>
    </location>
</feature>
<name>K0EX86_NOCB7</name>
<dbReference type="SUPFAM" id="SSF50685">
    <property type="entry name" value="Barwin-like endoglucanases"/>
    <property type="match status" value="1"/>
</dbReference>
<dbReference type="InterPro" id="IPR051477">
    <property type="entry name" value="Expansin_CellWall"/>
</dbReference>
<feature type="region of interest" description="Disordered" evidence="2">
    <location>
        <begin position="269"/>
        <end position="308"/>
    </location>
</feature>
<evidence type="ECO:0000313" key="6">
    <source>
        <dbReference type="Proteomes" id="UP000006304"/>
    </source>
</evidence>
<dbReference type="KEGG" id="nbr:O3I_017620"/>
<keyword evidence="5" id="KW-0449">Lipoprotein</keyword>
<organism evidence="5 6">
    <name type="scientific">Nocardia brasiliensis (strain ATCC 700358 / HUJEG-1)</name>
    <dbReference type="NCBI Taxonomy" id="1133849"/>
    <lineage>
        <taxon>Bacteria</taxon>
        <taxon>Bacillati</taxon>
        <taxon>Actinomycetota</taxon>
        <taxon>Actinomycetes</taxon>
        <taxon>Mycobacteriales</taxon>
        <taxon>Nocardiaceae</taxon>
        <taxon>Nocardia</taxon>
    </lineage>
</organism>
<dbReference type="SUPFAM" id="SSF49590">
    <property type="entry name" value="PHL pollen allergen"/>
    <property type="match status" value="1"/>
</dbReference>
<dbReference type="Gene3D" id="2.40.40.10">
    <property type="entry name" value="RlpA-like domain"/>
    <property type="match status" value="1"/>
</dbReference>
<gene>
    <name evidence="5" type="ORF">O3I_017620</name>
</gene>
<evidence type="ECO:0000259" key="4">
    <source>
        <dbReference type="Pfam" id="PF03330"/>
    </source>
</evidence>
<proteinExistence type="predicted"/>
<dbReference type="EMBL" id="CP003876">
    <property type="protein sequence ID" value="AFU01485.1"/>
    <property type="molecule type" value="Genomic_DNA"/>
</dbReference>
<keyword evidence="1" id="KW-0732">Signal</keyword>
<dbReference type="PANTHER" id="PTHR31836">
    <property type="match status" value="1"/>
</dbReference>
<keyword evidence="3" id="KW-0812">Transmembrane</keyword>
<dbReference type="CDD" id="cd22272">
    <property type="entry name" value="DPBB_EXLX1-like"/>
    <property type="match status" value="1"/>
</dbReference>
<dbReference type="NCBIfam" id="NF041144">
    <property type="entry name" value="expansin_EXLX1"/>
    <property type="match status" value="1"/>
</dbReference>
<feature type="region of interest" description="Disordered" evidence="2">
    <location>
        <begin position="50"/>
        <end position="71"/>
    </location>
</feature>
<keyword evidence="6" id="KW-1185">Reference proteome</keyword>
<evidence type="ECO:0000256" key="1">
    <source>
        <dbReference type="ARBA" id="ARBA00022729"/>
    </source>
</evidence>
<accession>K0EX86</accession>
<protein>
    <submittedName>
        <fullName evidence="5">Rare lipoprotein A</fullName>
    </submittedName>
</protein>
<reference evidence="5 6" key="1">
    <citation type="journal article" date="2012" name="J. Bacteriol.">
        <title>Complete genome sequence of Nocardia brasiliensis HUJEG-1.</title>
        <authorList>
            <person name="Vera-Cabrera L."/>
            <person name="Ortiz-Lopez R."/>
            <person name="Elizondo-Gonzalez R."/>
            <person name="Perez-Maya A.A."/>
            <person name="Ocampo-Candiani J."/>
        </authorList>
    </citation>
    <scope>NUCLEOTIDE SEQUENCE [LARGE SCALE GENOMIC DNA]</scope>
    <source>
        <strain evidence="6">ATCC 700358</strain>
    </source>
</reference>
<dbReference type="Pfam" id="PF03330">
    <property type="entry name" value="DPBB_1"/>
    <property type="match status" value="1"/>
</dbReference>
<feature type="domain" description="RlpA-like protein double-psi beta-barrel" evidence="4">
    <location>
        <begin position="113"/>
        <end position="166"/>
    </location>
</feature>